<dbReference type="SUPFAM" id="SSF53732">
    <property type="entry name" value="Aconitase iron-sulfur domain"/>
    <property type="match status" value="1"/>
</dbReference>
<dbReference type="PANTHER" id="PTHR11670">
    <property type="entry name" value="ACONITASE/IRON-RESPONSIVE ELEMENT FAMILY MEMBER"/>
    <property type="match status" value="1"/>
</dbReference>
<evidence type="ECO:0000256" key="2">
    <source>
        <dbReference type="SAM" id="Phobius"/>
    </source>
</evidence>
<sequence length="202" mass="24049">MRDAVEKMGADPGKINPVCPVDLVIDHSVQVDHYGNLDALAKNQVMEFERNKERFNFLKLEELRLKLLCWDSRFPCQTLISYSFKNELYYLGQTGRDAIYCNRVEQYLKVLCIHIFMLAGLSSYKSIVHFKNRIDCRFSTVARVGMPRKERESACNNEYIYIYIYFILFQSYKLLIFLSLKFFFRSICFFHLNYLYNIIFPV</sequence>
<name>A0A1I7WA81_HETBA</name>
<dbReference type="InterPro" id="IPR015931">
    <property type="entry name" value="Acnase/IPM_dHydase_lsu_aba_1/3"/>
</dbReference>
<keyword evidence="2" id="KW-0812">Transmembrane</keyword>
<proteinExistence type="predicted"/>
<evidence type="ECO:0000313" key="4">
    <source>
        <dbReference type="WBParaSite" id="Hba_01568"/>
    </source>
</evidence>
<dbReference type="Proteomes" id="UP000095283">
    <property type="component" value="Unplaced"/>
</dbReference>
<protein>
    <submittedName>
        <fullName evidence="4">Aconitase domain-containing protein</fullName>
    </submittedName>
</protein>
<feature type="transmembrane region" description="Helical" evidence="2">
    <location>
        <begin position="160"/>
        <end position="184"/>
    </location>
</feature>
<organism evidence="3 4">
    <name type="scientific">Heterorhabditis bacteriophora</name>
    <name type="common">Entomopathogenic nematode worm</name>
    <dbReference type="NCBI Taxonomy" id="37862"/>
    <lineage>
        <taxon>Eukaryota</taxon>
        <taxon>Metazoa</taxon>
        <taxon>Ecdysozoa</taxon>
        <taxon>Nematoda</taxon>
        <taxon>Chromadorea</taxon>
        <taxon>Rhabditida</taxon>
        <taxon>Rhabditina</taxon>
        <taxon>Rhabditomorpha</taxon>
        <taxon>Strongyloidea</taxon>
        <taxon>Heterorhabditidae</taxon>
        <taxon>Heterorhabditis</taxon>
    </lineage>
</organism>
<dbReference type="Gene3D" id="3.30.499.10">
    <property type="entry name" value="Aconitase, domain 3"/>
    <property type="match status" value="1"/>
</dbReference>
<dbReference type="WBParaSite" id="Hba_01568">
    <property type="protein sequence ID" value="Hba_01568"/>
    <property type="gene ID" value="Hba_01568"/>
</dbReference>
<reference evidence="4" key="1">
    <citation type="submission" date="2016-11" db="UniProtKB">
        <authorList>
            <consortium name="WormBaseParasite"/>
        </authorList>
    </citation>
    <scope>IDENTIFICATION</scope>
</reference>
<accession>A0A1I7WA81</accession>
<dbReference type="AlphaFoldDB" id="A0A1I7WA81"/>
<keyword evidence="3" id="KW-1185">Reference proteome</keyword>
<dbReference type="InterPro" id="IPR036008">
    <property type="entry name" value="Aconitase_4Fe-4S_dom"/>
</dbReference>
<dbReference type="InterPro" id="IPR006249">
    <property type="entry name" value="Aconitase/IRP2"/>
</dbReference>
<evidence type="ECO:0000256" key="1">
    <source>
        <dbReference type="ARBA" id="ARBA00023004"/>
    </source>
</evidence>
<keyword evidence="2" id="KW-1133">Transmembrane helix</keyword>
<keyword evidence="2" id="KW-0472">Membrane</keyword>
<evidence type="ECO:0000313" key="3">
    <source>
        <dbReference type="Proteomes" id="UP000095283"/>
    </source>
</evidence>
<keyword evidence="1" id="KW-0408">Iron</keyword>